<dbReference type="PANTHER" id="PTHR40460">
    <property type="entry name" value="CHROMOSOME 1, WHOLE GENOME SHOTGUN SEQUENCE"/>
    <property type="match status" value="1"/>
</dbReference>
<evidence type="ECO:0000256" key="1">
    <source>
        <dbReference type="SAM" id="MobiDB-lite"/>
    </source>
</evidence>
<keyword evidence="3" id="KW-1185">Reference proteome</keyword>
<evidence type="ECO:0000313" key="3">
    <source>
        <dbReference type="Proteomes" id="UP000726737"/>
    </source>
</evidence>
<dbReference type="Proteomes" id="UP000726737">
    <property type="component" value="Unassembled WGS sequence"/>
</dbReference>
<reference evidence="2" key="1">
    <citation type="journal article" date="2020" name="Fungal Divers.">
        <title>Resolving the Mortierellaceae phylogeny through synthesis of multi-gene phylogenetics and phylogenomics.</title>
        <authorList>
            <person name="Vandepol N."/>
            <person name="Liber J."/>
            <person name="Desiro A."/>
            <person name="Na H."/>
            <person name="Kennedy M."/>
            <person name="Barry K."/>
            <person name="Grigoriev I.V."/>
            <person name="Miller A.N."/>
            <person name="O'Donnell K."/>
            <person name="Stajich J.E."/>
            <person name="Bonito G."/>
        </authorList>
    </citation>
    <scope>NUCLEOTIDE SEQUENCE</scope>
    <source>
        <strain evidence="2">KOD948</strain>
    </source>
</reference>
<feature type="region of interest" description="Disordered" evidence="1">
    <location>
        <begin position="171"/>
        <end position="192"/>
    </location>
</feature>
<dbReference type="PANTHER" id="PTHR40460:SF1">
    <property type="entry name" value="CSBD-LIKE DOMAIN-CONTAINING PROTEIN"/>
    <property type="match status" value="1"/>
</dbReference>
<name>A0A9P6QA49_9FUNG</name>
<feature type="region of interest" description="Disordered" evidence="1">
    <location>
        <begin position="130"/>
        <end position="157"/>
    </location>
</feature>
<comment type="caution">
    <text evidence="2">The sequence shown here is derived from an EMBL/GenBank/DDBJ whole genome shotgun (WGS) entry which is preliminary data.</text>
</comment>
<proteinExistence type="predicted"/>
<gene>
    <name evidence="2" type="ORF">BG011_000936</name>
</gene>
<dbReference type="EMBL" id="JAAAJA010000122">
    <property type="protein sequence ID" value="KAG0261530.1"/>
    <property type="molecule type" value="Genomic_DNA"/>
</dbReference>
<organism evidence="2 3">
    <name type="scientific">Mortierella polycephala</name>
    <dbReference type="NCBI Taxonomy" id="41804"/>
    <lineage>
        <taxon>Eukaryota</taxon>
        <taxon>Fungi</taxon>
        <taxon>Fungi incertae sedis</taxon>
        <taxon>Mucoromycota</taxon>
        <taxon>Mortierellomycotina</taxon>
        <taxon>Mortierellomycetes</taxon>
        <taxon>Mortierellales</taxon>
        <taxon>Mortierellaceae</taxon>
        <taxon>Mortierella</taxon>
    </lineage>
</organism>
<accession>A0A9P6QA49</accession>
<dbReference type="OrthoDB" id="9999611at2759"/>
<sequence>MSNITDKISNTTNSYIGGAKQTVGNTIGNPTFAAEGAAQKAQADTAQKVADTKVRAEGVSNSIQGNTQQTLGSILSDPAMKAEGDAKIARGEYNRILTMTERMQNTASQIIGGAKQSVGEALGKPDIAASGAAQKSNAEAAQRAADARTQTHGVGHSIEGQVQQTVGAMTNDPAMQSRGVGNEARSNVERNV</sequence>
<protein>
    <submittedName>
        <fullName evidence="2">Uncharacterized protein</fullName>
    </submittedName>
</protein>
<evidence type="ECO:0000313" key="2">
    <source>
        <dbReference type="EMBL" id="KAG0261530.1"/>
    </source>
</evidence>
<feature type="compositionally biased region" description="Low complexity" evidence="1">
    <location>
        <begin position="138"/>
        <end position="151"/>
    </location>
</feature>
<dbReference type="AlphaFoldDB" id="A0A9P6QA49"/>